<evidence type="ECO:0000313" key="2">
    <source>
        <dbReference type="Proteomes" id="UP001596398"/>
    </source>
</evidence>
<protein>
    <submittedName>
        <fullName evidence="1">Uncharacterized protein</fullName>
    </submittedName>
</protein>
<keyword evidence="2" id="KW-1185">Reference proteome</keyword>
<organism evidence="1 2">
    <name type="scientific">Halosegnis marinus</name>
    <dbReference type="NCBI Taxonomy" id="3034023"/>
    <lineage>
        <taxon>Archaea</taxon>
        <taxon>Methanobacteriati</taxon>
        <taxon>Methanobacteriota</taxon>
        <taxon>Stenosarchaea group</taxon>
        <taxon>Halobacteria</taxon>
        <taxon>Halobacteriales</taxon>
        <taxon>Natronomonadaceae</taxon>
        <taxon>Halosegnis</taxon>
    </lineage>
</organism>
<dbReference type="EMBL" id="JBHTAP010000001">
    <property type="protein sequence ID" value="MFC7235013.1"/>
    <property type="molecule type" value="Genomic_DNA"/>
</dbReference>
<gene>
    <name evidence="1" type="ORF">ACFQJ4_06745</name>
</gene>
<dbReference type="AlphaFoldDB" id="A0ABD5ZNL3"/>
<dbReference type="RefSeq" id="WP_276236034.1">
    <property type="nucleotide sequence ID" value="NZ_CP119802.1"/>
</dbReference>
<proteinExistence type="predicted"/>
<evidence type="ECO:0000313" key="1">
    <source>
        <dbReference type="EMBL" id="MFC7235013.1"/>
    </source>
</evidence>
<reference evidence="1 2" key="1">
    <citation type="journal article" date="2019" name="Int. J. Syst. Evol. Microbiol.">
        <title>The Global Catalogue of Microorganisms (GCM) 10K type strain sequencing project: providing services to taxonomists for standard genome sequencing and annotation.</title>
        <authorList>
            <consortium name="The Broad Institute Genomics Platform"/>
            <consortium name="The Broad Institute Genome Sequencing Center for Infectious Disease"/>
            <person name="Wu L."/>
            <person name="Ma J."/>
        </authorList>
    </citation>
    <scope>NUCLEOTIDE SEQUENCE [LARGE SCALE GENOMIC DNA]</scope>
    <source>
        <strain evidence="1 2">DT85</strain>
    </source>
</reference>
<sequence>MTGPGASIDELDERAAQALEHAEDDEARYQLRALRQRLVHEREG</sequence>
<dbReference type="GeneID" id="79266692"/>
<accession>A0ABD5ZNL3</accession>
<dbReference type="Proteomes" id="UP001596398">
    <property type="component" value="Unassembled WGS sequence"/>
</dbReference>
<name>A0ABD5ZNL3_9EURY</name>
<comment type="caution">
    <text evidence="1">The sequence shown here is derived from an EMBL/GenBank/DDBJ whole genome shotgun (WGS) entry which is preliminary data.</text>
</comment>